<protein>
    <submittedName>
        <fullName evidence="3">Nitrogen regulatory protein P-II</fullName>
    </submittedName>
</protein>
<reference evidence="4" key="1">
    <citation type="submission" date="2019-11" db="EMBL/GenBank/DDBJ databases">
        <title>Complete genome sequence of Corynebacterium kalinowskii 1959, a novel Corynebacterium species isolated from soil of a small paddock in Vilsendorf, Germany.</title>
        <authorList>
            <person name="Schaffert L."/>
            <person name="Ruwe M."/>
            <person name="Milse J."/>
            <person name="Hanuschka K."/>
            <person name="Ortseifen V."/>
            <person name="Droste J."/>
            <person name="Brandt D."/>
            <person name="Schlueter L."/>
            <person name="Kutter Y."/>
            <person name="Vinke S."/>
            <person name="Viehoefer P."/>
            <person name="Jacob L."/>
            <person name="Luebke N.-C."/>
            <person name="Schulte-Berndt E."/>
            <person name="Hain C."/>
            <person name="Linder M."/>
            <person name="Schmidt P."/>
            <person name="Wollenschlaeger L."/>
            <person name="Luttermann T."/>
            <person name="Thieme E."/>
            <person name="Hassa J."/>
            <person name="Haak M."/>
            <person name="Wittchen M."/>
            <person name="Mentz A."/>
            <person name="Persicke M."/>
            <person name="Busche T."/>
            <person name="Ruckert C."/>
        </authorList>
    </citation>
    <scope>NUCLEOTIDE SEQUENCE [LARGE SCALE GENOMIC DNA]</scope>
    <source>
        <strain evidence="4">1959</strain>
    </source>
</reference>
<evidence type="ECO:0000313" key="3">
    <source>
        <dbReference type="EMBL" id="QGU02310.1"/>
    </source>
</evidence>
<dbReference type="InterPro" id="IPR002187">
    <property type="entry name" value="N-reg_PII"/>
</dbReference>
<dbReference type="GO" id="GO:0030234">
    <property type="term" value="F:enzyme regulator activity"/>
    <property type="evidence" value="ECO:0007669"/>
    <property type="project" value="InterPro"/>
</dbReference>
<dbReference type="SUPFAM" id="SSF54913">
    <property type="entry name" value="GlnB-like"/>
    <property type="match status" value="1"/>
</dbReference>
<dbReference type="KEGG" id="ckw:CKALI_07240"/>
<dbReference type="PANTHER" id="PTHR30115:SF11">
    <property type="entry name" value="NITROGEN REGULATORY PROTEIN P-II HOMOLOG"/>
    <property type="match status" value="1"/>
</dbReference>
<organism evidence="3 4">
    <name type="scientific">Corynebacterium kalinowskii</name>
    <dbReference type="NCBI Taxonomy" id="2675216"/>
    <lineage>
        <taxon>Bacteria</taxon>
        <taxon>Bacillati</taxon>
        <taxon>Actinomycetota</taxon>
        <taxon>Actinomycetes</taxon>
        <taxon>Mycobacteriales</taxon>
        <taxon>Corynebacteriaceae</taxon>
        <taxon>Corynebacterium</taxon>
    </lineage>
</organism>
<dbReference type="GO" id="GO:0005524">
    <property type="term" value="F:ATP binding"/>
    <property type="evidence" value="ECO:0007669"/>
    <property type="project" value="TreeGrafter"/>
</dbReference>
<gene>
    <name evidence="3" type="primary">glnB</name>
    <name evidence="3" type="ORF">CKALI_07240</name>
</gene>
<dbReference type="PRINTS" id="PR00340">
    <property type="entry name" value="PIIGLNB"/>
</dbReference>
<dbReference type="Gene3D" id="3.30.70.120">
    <property type="match status" value="1"/>
</dbReference>
<dbReference type="InterPro" id="IPR015867">
    <property type="entry name" value="N-reg_PII/ATP_PRibTrfase_C"/>
</dbReference>
<evidence type="ECO:0000313" key="4">
    <source>
        <dbReference type="Proteomes" id="UP000427071"/>
    </source>
</evidence>
<keyword evidence="4" id="KW-1185">Reference proteome</keyword>
<dbReference type="InterPro" id="IPR017918">
    <property type="entry name" value="N-reg_PII_CS"/>
</dbReference>
<dbReference type="SMART" id="SM00938">
    <property type="entry name" value="P-II"/>
    <property type="match status" value="1"/>
</dbReference>
<dbReference type="PANTHER" id="PTHR30115">
    <property type="entry name" value="NITROGEN REGULATORY PROTEIN P-II"/>
    <property type="match status" value="1"/>
</dbReference>
<evidence type="ECO:0000256" key="1">
    <source>
        <dbReference type="PIRSR" id="PIRSR602187-50"/>
    </source>
</evidence>
<keyword evidence="1" id="KW-0597">Phosphoprotein</keyword>
<comment type="similarity">
    <text evidence="2">Belongs to the P(II) protein family.</text>
</comment>
<evidence type="ECO:0000256" key="2">
    <source>
        <dbReference type="RuleBase" id="RU003936"/>
    </source>
</evidence>
<dbReference type="PROSITE" id="PS00638">
    <property type="entry name" value="PII_GLNB_CTER"/>
    <property type="match status" value="1"/>
</dbReference>
<dbReference type="InterPro" id="IPR011322">
    <property type="entry name" value="N-reg_PII-like_a/b"/>
</dbReference>
<dbReference type="RefSeq" id="WP_156192642.1">
    <property type="nucleotide sequence ID" value="NZ_CP046452.1"/>
</dbReference>
<dbReference type="AlphaFoldDB" id="A0A6B8VYB5"/>
<feature type="modified residue" description="O-UMP-tyrosine" evidence="1">
    <location>
        <position position="51"/>
    </location>
</feature>
<dbReference type="Proteomes" id="UP000427071">
    <property type="component" value="Chromosome"/>
</dbReference>
<proteinExistence type="inferred from homology"/>
<dbReference type="PROSITE" id="PS51343">
    <property type="entry name" value="PII_GLNB_DOM"/>
    <property type="match status" value="1"/>
</dbReference>
<dbReference type="Pfam" id="PF00543">
    <property type="entry name" value="P-II"/>
    <property type="match status" value="1"/>
</dbReference>
<dbReference type="EMBL" id="CP046452">
    <property type="protein sequence ID" value="QGU02310.1"/>
    <property type="molecule type" value="Genomic_DNA"/>
</dbReference>
<sequence length="112" mass="12406">MKLVSAVIQPFMLDEVRDALRKLGCHGMTVTDVQGFGMQKAQQEVYRGANYNPEYVAKSKIEILIHEQFQEQVVSAIVEAARTGNVGDGKIWVTNVEEAVRVRTGERGDAAL</sequence>
<dbReference type="GO" id="GO:0005829">
    <property type="term" value="C:cytosol"/>
    <property type="evidence" value="ECO:0007669"/>
    <property type="project" value="TreeGrafter"/>
</dbReference>
<name>A0A6B8VYB5_9CORY</name>
<dbReference type="GO" id="GO:0006808">
    <property type="term" value="P:regulation of nitrogen utilization"/>
    <property type="evidence" value="ECO:0007669"/>
    <property type="project" value="InterPro"/>
</dbReference>
<accession>A0A6B8VYB5</accession>